<dbReference type="NCBIfam" id="TIGR00055">
    <property type="entry name" value="uppS"/>
    <property type="match status" value="1"/>
</dbReference>
<dbReference type="GO" id="GO:0005829">
    <property type="term" value="C:cytosol"/>
    <property type="evidence" value="ECO:0007669"/>
    <property type="project" value="TreeGrafter"/>
</dbReference>
<dbReference type="PROSITE" id="PS01066">
    <property type="entry name" value="UPP_SYNTHASE"/>
    <property type="match status" value="1"/>
</dbReference>
<name>A0A3B0YFY7_9ZZZZ</name>
<dbReference type="PANTHER" id="PTHR10291">
    <property type="entry name" value="DEHYDRODOLICHYL DIPHOSPHATE SYNTHASE FAMILY MEMBER"/>
    <property type="match status" value="1"/>
</dbReference>
<keyword evidence="2 3" id="KW-0808">Transferase</keyword>
<evidence type="ECO:0000313" key="3">
    <source>
        <dbReference type="EMBL" id="VAW67276.1"/>
    </source>
</evidence>
<dbReference type="InterPro" id="IPR018520">
    <property type="entry name" value="UPP_synth-like_CS"/>
</dbReference>
<dbReference type="EMBL" id="UOFJ01000262">
    <property type="protein sequence ID" value="VAW67276.1"/>
    <property type="molecule type" value="Genomic_DNA"/>
</dbReference>
<dbReference type="Pfam" id="PF01255">
    <property type="entry name" value="Prenyltransf"/>
    <property type="match status" value="1"/>
</dbReference>
<accession>A0A3B0YFY7</accession>
<dbReference type="FunFam" id="3.40.1180.10:FF:000001">
    <property type="entry name" value="(2E,6E)-farnesyl-diphosphate-specific ditrans,polycis-undecaprenyl-diphosphate synthase"/>
    <property type="match status" value="1"/>
</dbReference>
<dbReference type="EC" id="2.5.1.31" evidence="3"/>
<evidence type="ECO:0000256" key="1">
    <source>
        <dbReference type="ARBA" id="ARBA00001946"/>
    </source>
</evidence>
<dbReference type="CDD" id="cd00475">
    <property type="entry name" value="Cis_IPPS"/>
    <property type="match status" value="1"/>
</dbReference>
<dbReference type="InterPro" id="IPR001441">
    <property type="entry name" value="UPP_synth-like"/>
</dbReference>
<dbReference type="HAMAP" id="MF_01139">
    <property type="entry name" value="ISPT"/>
    <property type="match status" value="1"/>
</dbReference>
<gene>
    <name evidence="3" type="ORF">MNBD_GAMMA10-2346</name>
</gene>
<dbReference type="GO" id="GO:0016094">
    <property type="term" value="P:polyprenol biosynthetic process"/>
    <property type="evidence" value="ECO:0007669"/>
    <property type="project" value="TreeGrafter"/>
</dbReference>
<dbReference type="GO" id="GO:0008834">
    <property type="term" value="F:ditrans,polycis-undecaprenyl-diphosphate synthase [(2E,6E)-farnesyl-diphosphate specific] activity"/>
    <property type="evidence" value="ECO:0007669"/>
    <property type="project" value="UniProtKB-EC"/>
</dbReference>
<proteinExistence type="inferred from homology"/>
<dbReference type="PANTHER" id="PTHR10291:SF0">
    <property type="entry name" value="DEHYDRODOLICHYL DIPHOSPHATE SYNTHASE 2"/>
    <property type="match status" value="1"/>
</dbReference>
<dbReference type="SUPFAM" id="SSF64005">
    <property type="entry name" value="Undecaprenyl diphosphate synthase"/>
    <property type="match status" value="1"/>
</dbReference>
<dbReference type="GO" id="GO:0000287">
    <property type="term" value="F:magnesium ion binding"/>
    <property type="evidence" value="ECO:0007669"/>
    <property type="project" value="TreeGrafter"/>
</dbReference>
<dbReference type="NCBIfam" id="NF011405">
    <property type="entry name" value="PRK14830.1"/>
    <property type="match status" value="1"/>
</dbReference>
<organism evidence="3">
    <name type="scientific">hydrothermal vent metagenome</name>
    <dbReference type="NCBI Taxonomy" id="652676"/>
    <lineage>
        <taxon>unclassified sequences</taxon>
        <taxon>metagenomes</taxon>
        <taxon>ecological metagenomes</taxon>
    </lineage>
</organism>
<reference evidence="3" key="1">
    <citation type="submission" date="2018-06" db="EMBL/GenBank/DDBJ databases">
        <authorList>
            <person name="Zhirakovskaya E."/>
        </authorList>
    </citation>
    <scope>NUCLEOTIDE SEQUENCE</scope>
</reference>
<comment type="cofactor">
    <cofactor evidence="1">
        <name>Mg(2+)</name>
        <dbReference type="ChEBI" id="CHEBI:18420"/>
    </cofactor>
</comment>
<dbReference type="Gene3D" id="3.40.1180.10">
    <property type="entry name" value="Decaprenyl diphosphate synthase-like"/>
    <property type="match status" value="1"/>
</dbReference>
<dbReference type="AlphaFoldDB" id="A0A3B0YFY7"/>
<protein>
    <submittedName>
        <fullName evidence="3">Undecaprenyl diphosphate synthase</fullName>
        <ecNumber evidence="3">2.5.1.31</ecNumber>
    </submittedName>
</protein>
<evidence type="ECO:0000256" key="2">
    <source>
        <dbReference type="ARBA" id="ARBA00022679"/>
    </source>
</evidence>
<dbReference type="InterPro" id="IPR036424">
    <property type="entry name" value="UPP_synth-like_sf"/>
</dbReference>
<sequence>MTVTLINKDEMNAAGESASALPAHVVVVMDGNGRWAKKRLLPRTAGHHAGVKATRNIVEQCVGAGIQALTLFAFSSENWQRPQQEVSSLMSLFVSTLQAEVSSLHKQNVRIRFIGECAAFSEKLQNKIHQATELTQANTGLQLNIAVNYGGRWDIAQACKRIAEDIQQGTLQAAQVDAERVDQYMCLSELPAPDLFIRTGGDQRISNFLIWQIAYTELYFSDVLWPDFQSDEFSMALNWYARRQRRFGKTGEQVDGSEPQHG</sequence>